<dbReference type="InterPro" id="IPR000182">
    <property type="entry name" value="GNAT_dom"/>
</dbReference>
<gene>
    <name evidence="2" type="ORF">CEJ86_18615</name>
</gene>
<dbReference type="GO" id="GO:1990189">
    <property type="term" value="F:protein N-terminal-serine acetyltransferase activity"/>
    <property type="evidence" value="ECO:0007669"/>
    <property type="project" value="TreeGrafter"/>
</dbReference>
<dbReference type="Proteomes" id="UP000231987">
    <property type="component" value="Unassembled WGS sequence"/>
</dbReference>
<proteinExistence type="predicted"/>
<dbReference type="PANTHER" id="PTHR43441:SF2">
    <property type="entry name" value="FAMILY ACETYLTRANSFERASE, PUTATIVE (AFU_ORTHOLOGUE AFUA_7G00850)-RELATED"/>
    <property type="match status" value="1"/>
</dbReference>
<accession>A0A2J0YZT0</accession>
<protein>
    <submittedName>
        <fullName evidence="2">GNAT family N-acetyltransferase</fullName>
    </submittedName>
</protein>
<feature type="domain" description="N-acetyltransferase" evidence="1">
    <location>
        <begin position="63"/>
        <end position="165"/>
    </location>
</feature>
<reference evidence="2 3" key="1">
    <citation type="submission" date="2017-06" db="EMBL/GenBank/DDBJ databases">
        <title>Ensifer strains isolated from leguminous trees and herbs display diverse denitrification phenotypes with some acting as strong N2O sinks.</title>
        <authorList>
            <person name="Woliy K."/>
            <person name="Mania D."/>
            <person name="Bakken L.R."/>
            <person name="Frostegard A."/>
        </authorList>
    </citation>
    <scope>NUCLEOTIDE SEQUENCE [LARGE SCALE GENOMIC DNA]</scope>
    <source>
        <strain evidence="2 3">AC50a</strain>
    </source>
</reference>
<comment type="caution">
    <text evidence="2">The sequence shown here is derived from an EMBL/GenBank/DDBJ whole genome shotgun (WGS) entry which is preliminary data.</text>
</comment>
<dbReference type="InterPro" id="IPR016181">
    <property type="entry name" value="Acyl_CoA_acyltransferase"/>
</dbReference>
<dbReference type="PANTHER" id="PTHR43441">
    <property type="entry name" value="RIBOSOMAL-PROTEIN-SERINE ACETYLTRANSFERASE"/>
    <property type="match status" value="1"/>
</dbReference>
<dbReference type="GO" id="GO:0005737">
    <property type="term" value="C:cytoplasm"/>
    <property type="evidence" value="ECO:0007669"/>
    <property type="project" value="TreeGrafter"/>
</dbReference>
<evidence type="ECO:0000313" key="3">
    <source>
        <dbReference type="Proteomes" id="UP000231987"/>
    </source>
</evidence>
<dbReference type="InterPro" id="IPR051908">
    <property type="entry name" value="Ribosomal_N-acetyltransferase"/>
</dbReference>
<sequence>MRDLADWKGCPAPKPVLIEGRYVIVEPYDRTKHLNALWNDAFGGMAINPLLRYFSQDDFSGIEDFDAWLSAVQQKSGWVTEVFRVRASGKVVGMANYMRADPANGVVEVGGVAHGAAMARSPLSTEAHYLMARHVFEDLGYRRYEWKCHSENQASRTTATRLGFTFEGIFRQHMVSKRANRDTAWFSMIDREWPLIKAAFEHWLSPDNFDRDGRQKQRLEDIRATLGAGEERR</sequence>
<dbReference type="FunFam" id="3.40.630.30:FF:000047">
    <property type="entry name" value="Acetyltransferase, GNAT family"/>
    <property type="match status" value="1"/>
</dbReference>
<organism evidence="2 3">
    <name type="scientific">Rhizobium meliloti</name>
    <name type="common">Ensifer meliloti</name>
    <name type="synonym">Sinorhizobium meliloti</name>
    <dbReference type="NCBI Taxonomy" id="382"/>
    <lineage>
        <taxon>Bacteria</taxon>
        <taxon>Pseudomonadati</taxon>
        <taxon>Pseudomonadota</taxon>
        <taxon>Alphaproteobacteria</taxon>
        <taxon>Hyphomicrobiales</taxon>
        <taxon>Rhizobiaceae</taxon>
        <taxon>Sinorhizobium/Ensifer group</taxon>
        <taxon>Sinorhizobium</taxon>
    </lineage>
</organism>
<dbReference type="EMBL" id="NJGD01000008">
    <property type="protein sequence ID" value="PJR13779.1"/>
    <property type="molecule type" value="Genomic_DNA"/>
</dbReference>
<keyword evidence="2" id="KW-0808">Transferase</keyword>
<dbReference type="SUPFAM" id="SSF55729">
    <property type="entry name" value="Acyl-CoA N-acyltransferases (Nat)"/>
    <property type="match status" value="1"/>
</dbReference>
<dbReference type="Gene3D" id="3.40.630.30">
    <property type="match status" value="1"/>
</dbReference>
<evidence type="ECO:0000313" key="2">
    <source>
        <dbReference type="EMBL" id="PJR13779.1"/>
    </source>
</evidence>
<evidence type="ECO:0000259" key="1">
    <source>
        <dbReference type="Pfam" id="PF13302"/>
    </source>
</evidence>
<dbReference type="AlphaFoldDB" id="A0A2J0YZT0"/>
<dbReference type="Pfam" id="PF13302">
    <property type="entry name" value="Acetyltransf_3"/>
    <property type="match status" value="1"/>
</dbReference>
<dbReference type="GO" id="GO:0008999">
    <property type="term" value="F:protein-N-terminal-alanine acetyltransferase activity"/>
    <property type="evidence" value="ECO:0007669"/>
    <property type="project" value="TreeGrafter"/>
</dbReference>
<dbReference type="RefSeq" id="WP_100672884.1">
    <property type="nucleotide sequence ID" value="NZ_NJGD01000008.1"/>
</dbReference>
<name>A0A2J0YZT0_RHIML</name>